<keyword evidence="5" id="KW-0968">Cytoplasmic vesicle</keyword>
<dbReference type="GO" id="GO:0007155">
    <property type="term" value="P:cell adhesion"/>
    <property type="evidence" value="ECO:0007669"/>
    <property type="project" value="UniProtKB-KW"/>
</dbReference>
<evidence type="ECO:0000256" key="3">
    <source>
        <dbReference type="ARBA" id="ARBA00022889"/>
    </source>
</evidence>
<gene>
    <name evidence="15" type="ORF">QYF61_003591</name>
</gene>
<feature type="region of interest" description="Disordered" evidence="12">
    <location>
        <begin position="331"/>
        <end position="353"/>
    </location>
</feature>
<feature type="compositionally biased region" description="Polar residues" evidence="12">
    <location>
        <begin position="331"/>
        <end position="342"/>
    </location>
</feature>
<evidence type="ECO:0000259" key="14">
    <source>
        <dbReference type="PROSITE" id="PS50963"/>
    </source>
</evidence>
<evidence type="ECO:0000256" key="4">
    <source>
        <dbReference type="ARBA" id="ARBA00023157"/>
    </source>
</evidence>
<dbReference type="PROSITE" id="PS50963">
    <property type="entry name" value="LINK_2"/>
    <property type="match status" value="1"/>
</dbReference>
<dbReference type="Proteomes" id="UP001333110">
    <property type="component" value="Unassembled WGS sequence"/>
</dbReference>
<evidence type="ECO:0000256" key="2">
    <source>
        <dbReference type="ARBA" id="ARBA00022801"/>
    </source>
</evidence>
<dbReference type="InterPro" id="IPR052129">
    <property type="entry name" value="Spermadhesin-Link_domain"/>
</dbReference>
<dbReference type="InterPro" id="IPR000859">
    <property type="entry name" value="CUB_dom"/>
</dbReference>
<dbReference type="AlphaFoldDB" id="A0AAN7MW11"/>
<dbReference type="Pfam" id="PF00431">
    <property type="entry name" value="CUB"/>
    <property type="match status" value="1"/>
</dbReference>
<evidence type="ECO:0000256" key="9">
    <source>
        <dbReference type="ARBA" id="ARBA00081068"/>
    </source>
</evidence>
<dbReference type="Gene3D" id="2.60.120.290">
    <property type="entry name" value="Spermadhesin, CUB domain"/>
    <property type="match status" value="1"/>
</dbReference>
<evidence type="ECO:0000256" key="1">
    <source>
        <dbReference type="ARBA" id="ARBA00004398"/>
    </source>
</evidence>
<dbReference type="GO" id="GO:0050728">
    <property type="term" value="P:negative regulation of inflammatory response"/>
    <property type="evidence" value="ECO:0007669"/>
    <property type="project" value="TreeGrafter"/>
</dbReference>
<keyword evidence="4 11" id="KW-1015">Disulfide bond</keyword>
<dbReference type="FunFam" id="2.60.120.290:FF:000005">
    <property type="entry name" value="Procollagen C-endopeptidase enhancer 1"/>
    <property type="match status" value="1"/>
</dbReference>
<feature type="domain" description="Link" evidence="14">
    <location>
        <begin position="115"/>
        <end position="208"/>
    </location>
</feature>
<comment type="subunit">
    <text evidence="6">Interacts (via Link domain) with inter-alpha-inhibitor (I-alpha-I) component bikunin. Interacts with ITIH2/HC2; this interaction is required for transesterification of the HC to hyaluronan. Interacts (via Link and CUB domains) with ITIH1. Chondroitin sulfate may be required for the stability of the complex. Interacts (via Link domain) with various C-X-C and C-C chemokines including PF4, CXCL8, CXCL11, CXCL12, CCL2, CCL7, CCL19, CCL21, and CCL27; this interaction interferes with chemokine binding to glycosaminoglycans. Interacts (primarily via Link domain) with BMP2; this interaction is inhibited by hyaluronan. Interacts (via both Link and CUB domains) with TNFSF11. Interacts (via CUB domain) with FN1 (via type III repeats 9-14); this interaction enhances fibronectin fibril assembly. TNFAIP6 may act as a bridging molecule between FN1 and THBS1.</text>
</comment>
<dbReference type="CDD" id="cd03515">
    <property type="entry name" value="Link_domain_TSG_6_like"/>
    <property type="match status" value="1"/>
</dbReference>
<feature type="disulfide bond" evidence="11">
    <location>
        <begin position="137"/>
        <end position="206"/>
    </location>
</feature>
<comment type="subcellular location">
    <subcellularLocation>
        <location evidence="1">Cytoplasmic vesicle</location>
        <location evidence="1">Secretory vesicle</location>
    </subcellularLocation>
</comment>
<dbReference type="GO" id="GO:0005615">
    <property type="term" value="C:extracellular space"/>
    <property type="evidence" value="ECO:0007669"/>
    <property type="project" value="TreeGrafter"/>
</dbReference>
<evidence type="ECO:0000256" key="7">
    <source>
        <dbReference type="ARBA" id="ARBA00069597"/>
    </source>
</evidence>
<dbReference type="PROSITE" id="PS01241">
    <property type="entry name" value="LINK_1"/>
    <property type="match status" value="1"/>
</dbReference>
<organism evidence="15 16">
    <name type="scientific">Mycteria americana</name>
    <name type="common">Wood stork</name>
    <dbReference type="NCBI Taxonomy" id="33587"/>
    <lineage>
        <taxon>Eukaryota</taxon>
        <taxon>Metazoa</taxon>
        <taxon>Chordata</taxon>
        <taxon>Craniata</taxon>
        <taxon>Vertebrata</taxon>
        <taxon>Euteleostomi</taxon>
        <taxon>Archelosauria</taxon>
        <taxon>Archosauria</taxon>
        <taxon>Dinosauria</taxon>
        <taxon>Saurischia</taxon>
        <taxon>Theropoda</taxon>
        <taxon>Coelurosauria</taxon>
        <taxon>Aves</taxon>
        <taxon>Neognathae</taxon>
        <taxon>Neoaves</taxon>
        <taxon>Aequornithes</taxon>
        <taxon>Ciconiiformes</taxon>
        <taxon>Ciconiidae</taxon>
        <taxon>Mycteria</taxon>
    </lineage>
</organism>
<protein>
    <recommendedName>
        <fullName evidence="7">Tumor necrosis factor-inducible gene 6 protein</fullName>
    </recommendedName>
    <alternativeName>
        <fullName evidence="9">TNF-stimulated gene 6 protein</fullName>
    </alternativeName>
    <alternativeName>
        <fullName evidence="8">Tumor necrosis factor alpha-induced protein 6</fullName>
    </alternativeName>
</protein>
<dbReference type="InterPro" id="IPR016187">
    <property type="entry name" value="CTDL_fold"/>
</dbReference>
<accession>A0AAN7MW11</accession>
<evidence type="ECO:0000256" key="11">
    <source>
        <dbReference type="PROSITE-ProRule" id="PRU00323"/>
    </source>
</evidence>
<comment type="caution">
    <text evidence="10">Lacks conserved residue(s) required for the propagation of feature annotation.</text>
</comment>
<keyword evidence="2" id="KW-0378">Hydrolase</keyword>
<dbReference type="PANTHER" id="PTHR46908:SF4">
    <property type="entry name" value="TUMOR NECROSIS FACTOR-INDUCIBLE GENE 6 PROTEIN"/>
    <property type="match status" value="1"/>
</dbReference>
<keyword evidence="3" id="KW-0130">Cell adhesion</keyword>
<evidence type="ECO:0000313" key="15">
    <source>
        <dbReference type="EMBL" id="KAK4817198.1"/>
    </source>
</evidence>
<dbReference type="Pfam" id="PF00193">
    <property type="entry name" value="Xlink"/>
    <property type="match status" value="1"/>
</dbReference>
<dbReference type="CDD" id="cd00041">
    <property type="entry name" value="CUB"/>
    <property type="match status" value="1"/>
</dbReference>
<comment type="caution">
    <text evidence="15">The sequence shown here is derived from an EMBL/GenBank/DDBJ whole genome shotgun (WGS) entry which is preliminary data.</text>
</comment>
<reference evidence="15 16" key="1">
    <citation type="journal article" date="2023" name="J. Hered.">
        <title>Chromosome-level genome of the wood stork (Mycteria americana) provides insight into avian chromosome evolution.</title>
        <authorList>
            <person name="Flamio R. Jr."/>
            <person name="Ramstad K.M."/>
        </authorList>
    </citation>
    <scope>NUCLEOTIDE SEQUENCE [LARGE SCALE GENOMIC DNA]</scope>
    <source>
        <strain evidence="15">JAX WOST 10</strain>
    </source>
</reference>
<dbReference type="EMBL" id="JAUNZN010000008">
    <property type="protein sequence ID" value="KAK4817198.1"/>
    <property type="molecule type" value="Genomic_DNA"/>
</dbReference>
<keyword evidence="16" id="KW-1185">Reference proteome</keyword>
<dbReference type="GO" id="GO:0030133">
    <property type="term" value="C:transport vesicle"/>
    <property type="evidence" value="ECO:0007669"/>
    <property type="project" value="UniProtKB-SubCell"/>
</dbReference>
<dbReference type="GO" id="GO:0005540">
    <property type="term" value="F:hyaluronic acid binding"/>
    <property type="evidence" value="ECO:0007669"/>
    <property type="project" value="InterPro"/>
</dbReference>
<name>A0AAN7MW11_MYCAM</name>
<dbReference type="Gene3D" id="3.10.100.10">
    <property type="entry name" value="Mannose-Binding Protein A, subunit A"/>
    <property type="match status" value="1"/>
</dbReference>
<dbReference type="SMART" id="SM00445">
    <property type="entry name" value="LINK"/>
    <property type="match status" value="1"/>
</dbReference>
<dbReference type="PROSITE" id="PS01180">
    <property type="entry name" value="CUB"/>
    <property type="match status" value="1"/>
</dbReference>
<dbReference type="InterPro" id="IPR000538">
    <property type="entry name" value="Link_dom"/>
</dbReference>
<dbReference type="InterPro" id="IPR016186">
    <property type="entry name" value="C-type_lectin-like/link_sf"/>
</dbReference>
<sequence>VPRRYHEYVTTYSQQRVSAGLLQLMRNECSRAMHSALSLPFTTTPKVYTAIFTTHVPAASRGYPECFNREYLQPNSSEEMIALIFFSALLWNKAQAWGFKDGVLHNSIWLERAAGVYHRESRSGKYQLTYAEAKAVCEYEGGHLATYQQLEAARKIGFHVCAAGWMAKGRVGYPIVKAGANCGFGKTGIVDYGIRLNRSERWDAYCYNPNGKECGGVFTDSKHVFKSPGYPNEYENEQICYWHIRVKYGQRIHLQFLEFDVEDDIACMADFLEIYDSYDDINGFVGRFCGDELPDDIISTGNVMTLKFLTDASVTAGGFQIRYITMDMPSKSSDGKNTTSPGKPNFLSGKFGI</sequence>
<dbReference type="SUPFAM" id="SSF56436">
    <property type="entry name" value="C-type lectin-like"/>
    <property type="match status" value="1"/>
</dbReference>
<dbReference type="GO" id="GO:0016787">
    <property type="term" value="F:hydrolase activity"/>
    <property type="evidence" value="ECO:0007669"/>
    <property type="project" value="UniProtKB-KW"/>
</dbReference>
<dbReference type="SUPFAM" id="SSF49854">
    <property type="entry name" value="Spermadhesin, CUB domain"/>
    <property type="match status" value="1"/>
</dbReference>
<dbReference type="PANTHER" id="PTHR46908">
    <property type="entry name" value="CUBILIN-LIKE PROTEIN"/>
    <property type="match status" value="1"/>
</dbReference>
<dbReference type="InterPro" id="IPR035914">
    <property type="entry name" value="Sperma_CUB_dom_sf"/>
</dbReference>
<feature type="non-terminal residue" evidence="15">
    <location>
        <position position="353"/>
    </location>
</feature>
<feature type="non-terminal residue" evidence="15">
    <location>
        <position position="1"/>
    </location>
</feature>
<dbReference type="PRINTS" id="PR01265">
    <property type="entry name" value="LINKMODULE"/>
</dbReference>
<evidence type="ECO:0000256" key="5">
    <source>
        <dbReference type="ARBA" id="ARBA00023329"/>
    </source>
</evidence>
<evidence type="ECO:0000256" key="6">
    <source>
        <dbReference type="ARBA" id="ARBA00064571"/>
    </source>
</evidence>
<evidence type="ECO:0000256" key="12">
    <source>
        <dbReference type="SAM" id="MobiDB-lite"/>
    </source>
</evidence>
<feature type="disulfide bond" evidence="11">
    <location>
        <begin position="161"/>
        <end position="182"/>
    </location>
</feature>
<evidence type="ECO:0000313" key="16">
    <source>
        <dbReference type="Proteomes" id="UP001333110"/>
    </source>
</evidence>
<dbReference type="FunFam" id="3.10.100.10:FF:000001">
    <property type="entry name" value="Hyaluronan proteoglycan link protein 1"/>
    <property type="match status" value="1"/>
</dbReference>
<evidence type="ECO:0000256" key="8">
    <source>
        <dbReference type="ARBA" id="ARBA00077610"/>
    </source>
</evidence>
<dbReference type="SMART" id="SM00042">
    <property type="entry name" value="CUB"/>
    <property type="match status" value="1"/>
</dbReference>
<proteinExistence type="predicted"/>
<evidence type="ECO:0000259" key="13">
    <source>
        <dbReference type="PROSITE" id="PS01180"/>
    </source>
</evidence>
<feature type="domain" description="CUB" evidence="13">
    <location>
        <begin position="214"/>
        <end position="326"/>
    </location>
</feature>
<evidence type="ECO:0000256" key="10">
    <source>
        <dbReference type="PROSITE-ProRule" id="PRU00059"/>
    </source>
</evidence>